<organism evidence="1 2">
    <name type="scientific">Aliivibrio fischeri</name>
    <name type="common">Vibrio fischeri</name>
    <dbReference type="NCBI Taxonomy" id="668"/>
    <lineage>
        <taxon>Bacteria</taxon>
        <taxon>Pseudomonadati</taxon>
        <taxon>Pseudomonadota</taxon>
        <taxon>Gammaproteobacteria</taxon>
        <taxon>Vibrionales</taxon>
        <taxon>Vibrionaceae</taxon>
        <taxon>Aliivibrio</taxon>
    </lineage>
</organism>
<evidence type="ECO:0000313" key="1">
    <source>
        <dbReference type="EMBL" id="MUK44736.1"/>
    </source>
</evidence>
<dbReference type="AlphaFoldDB" id="A0A6N3YWJ0"/>
<dbReference type="EMBL" id="WOBO01000005">
    <property type="protein sequence ID" value="MUK44736.1"/>
    <property type="molecule type" value="Genomic_DNA"/>
</dbReference>
<evidence type="ECO:0000313" key="2">
    <source>
        <dbReference type="Proteomes" id="UP000435323"/>
    </source>
</evidence>
<comment type="caution">
    <text evidence="1">The sequence shown here is derived from an EMBL/GenBank/DDBJ whole genome shotgun (WGS) entry which is preliminary data.</text>
</comment>
<accession>A0A6N3YWJ0</accession>
<name>A0A6N3YWJ0_ALIFS</name>
<protein>
    <submittedName>
        <fullName evidence="1">Uncharacterized protein</fullName>
    </submittedName>
</protein>
<sequence length="33" mass="3836">MTMPSNNAELNAILRIFKFIKSHMETIITHLGY</sequence>
<dbReference type="Proteomes" id="UP000435323">
    <property type="component" value="Unassembled WGS sequence"/>
</dbReference>
<reference evidence="1 2" key="1">
    <citation type="submission" date="2019-11" db="EMBL/GenBank/DDBJ databases">
        <title>Using colonization assays and comparative genomics to discover symbiosis behaviors and factors in Vibrio fischeri.</title>
        <authorList>
            <person name="Bongrand C."/>
            <person name="Moriano-Gutierrez S."/>
            <person name="Arevalo P."/>
            <person name="Mcfall-Ngai M."/>
            <person name="Visick K."/>
            <person name="Polz M.F."/>
            <person name="Ruby E.G."/>
        </authorList>
    </citation>
    <scope>NUCLEOTIDE SEQUENCE [LARGE SCALE GENOMIC DNA]</scope>
    <source>
        <strain evidence="2">emors.3.2</strain>
    </source>
</reference>
<gene>
    <name evidence="1" type="ORF">GNP77_05015</name>
</gene>
<proteinExistence type="predicted"/>